<dbReference type="AlphaFoldDB" id="N6U4F6"/>
<comment type="similarity">
    <text evidence="2">Belongs to the peptidase S1 family. CLIP subfamily.</text>
</comment>
<evidence type="ECO:0000256" key="2">
    <source>
        <dbReference type="ARBA" id="ARBA00024195"/>
    </source>
</evidence>
<dbReference type="InterPro" id="IPR033116">
    <property type="entry name" value="TRYPSIN_SER"/>
</dbReference>
<dbReference type="PROSITE" id="PS50240">
    <property type="entry name" value="TRYPSIN_DOM"/>
    <property type="match status" value="1"/>
</dbReference>
<dbReference type="InterPro" id="IPR001314">
    <property type="entry name" value="Peptidase_S1A"/>
</dbReference>
<accession>N6U4F6</accession>
<dbReference type="Pfam" id="PF00089">
    <property type="entry name" value="Trypsin"/>
    <property type="match status" value="1"/>
</dbReference>
<dbReference type="InterPro" id="IPR043504">
    <property type="entry name" value="Peptidase_S1_PA_chymotrypsin"/>
</dbReference>
<gene>
    <name evidence="3" type="ORF">YQE_09897</name>
</gene>
<dbReference type="PROSITE" id="PS00134">
    <property type="entry name" value="TRYPSIN_HIS"/>
    <property type="match status" value="1"/>
</dbReference>
<evidence type="ECO:0000256" key="1">
    <source>
        <dbReference type="ARBA" id="ARBA00023157"/>
    </source>
</evidence>
<dbReference type="HOGENOM" id="CLU_006842_0_3_1"/>
<proteinExistence type="inferred from homology"/>
<dbReference type="PRINTS" id="PR00722">
    <property type="entry name" value="CHYMOTRYPSIN"/>
</dbReference>
<protein>
    <submittedName>
        <fullName evidence="3">Uncharacterized protein</fullName>
    </submittedName>
</protein>
<dbReference type="CDD" id="cd00190">
    <property type="entry name" value="Tryp_SPc"/>
    <property type="match status" value="1"/>
</dbReference>
<dbReference type="SMART" id="SM00020">
    <property type="entry name" value="Tryp_SPc"/>
    <property type="match status" value="1"/>
</dbReference>
<dbReference type="PANTHER" id="PTHR24258">
    <property type="entry name" value="SERINE PROTEASE-RELATED"/>
    <property type="match status" value="1"/>
</dbReference>
<dbReference type="Gene3D" id="2.40.10.10">
    <property type="entry name" value="Trypsin-like serine proteases"/>
    <property type="match status" value="1"/>
</dbReference>
<dbReference type="FunFam" id="2.40.10.10:FF:000002">
    <property type="entry name" value="Transmembrane protease serine"/>
    <property type="match status" value="1"/>
</dbReference>
<dbReference type="PANTHER" id="PTHR24258:SF136">
    <property type="entry name" value="GH06673P-RELATED"/>
    <property type="match status" value="1"/>
</dbReference>
<dbReference type="GO" id="GO:0004252">
    <property type="term" value="F:serine-type endopeptidase activity"/>
    <property type="evidence" value="ECO:0007669"/>
    <property type="project" value="InterPro"/>
</dbReference>
<organism evidence="3">
    <name type="scientific">Dendroctonus ponderosae</name>
    <name type="common">Mountain pine beetle</name>
    <dbReference type="NCBI Taxonomy" id="77166"/>
    <lineage>
        <taxon>Eukaryota</taxon>
        <taxon>Metazoa</taxon>
        <taxon>Ecdysozoa</taxon>
        <taxon>Arthropoda</taxon>
        <taxon>Hexapoda</taxon>
        <taxon>Insecta</taxon>
        <taxon>Pterygota</taxon>
        <taxon>Neoptera</taxon>
        <taxon>Endopterygota</taxon>
        <taxon>Coleoptera</taxon>
        <taxon>Polyphaga</taxon>
        <taxon>Cucujiformia</taxon>
        <taxon>Curculionidae</taxon>
        <taxon>Scolytinae</taxon>
        <taxon>Dendroctonus</taxon>
    </lineage>
</organism>
<sequence>GDLCVETRTDTRGLCKVLPECPSAIDNLRNRIYPTGCGFSGREVIVCCVETESTKATAIRASTTQNPTRLTISKSRTPGEISDQMCRNYSQYVWRDIPPTKVGSNTLKFRTFVVGGSRVARKEFPHMVQLGYGENPVRWACGGSLISEQFVLTAAHCLEDRSLGYALYARMGFTDIHHPEYLQEFNIIQRIAYPQYLEPSHYHDIGPAKLAQQAELNTWARPACLYPNIHSPWSKVIAIGWGKTQFGGDESKELLQVSLEVYEQPICNNVYKQETGTVQLKEGIKDDLMICAGHSKDVKDTCQGDSGGPLQVYRTGDQKMYDIIGVTSFGKGCGLDVNIPGVYTRVANYLQWLEDIVWPKSQF</sequence>
<feature type="non-terminal residue" evidence="3">
    <location>
        <position position="1"/>
    </location>
</feature>
<dbReference type="InterPro" id="IPR009003">
    <property type="entry name" value="Peptidase_S1_PA"/>
</dbReference>
<keyword evidence="1" id="KW-1015">Disulfide bond</keyword>
<evidence type="ECO:0000313" key="3">
    <source>
        <dbReference type="EMBL" id="ENN73472.1"/>
    </source>
</evidence>
<name>N6U4F6_DENPD</name>
<reference evidence="3" key="1">
    <citation type="journal article" date="2013" name="Genome Biol.">
        <title>Draft genome of the mountain pine beetle, Dendroctonus ponderosae Hopkins, a major forest pest.</title>
        <authorList>
            <person name="Keeling C.I."/>
            <person name="Yuen M.M."/>
            <person name="Liao N.Y."/>
            <person name="Docking T.R."/>
            <person name="Chan S.K."/>
            <person name="Taylor G.A."/>
            <person name="Palmquist D.L."/>
            <person name="Jackman S.D."/>
            <person name="Nguyen A."/>
            <person name="Li M."/>
            <person name="Henderson H."/>
            <person name="Janes J.K."/>
            <person name="Zhao Y."/>
            <person name="Pandoh P."/>
            <person name="Moore R."/>
            <person name="Sperling F.A."/>
            <person name="Huber D.P."/>
            <person name="Birol I."/>
            <person name="Jones S.J."/>
            <person name="Bohlmann J."/>
        </authorList>
    </citation>
    <scope>NUCLEOTIDE SEQUENCE</scope>
</reference>
<dbReference type="OMA" id="CLPVDWP"/>
<dbReference type="EMBL" id="KB741158">
    <property type="protein sequence ID" value="ENN73472.1"/>
    <property type="molecule type" value="Genomic_DNA"/>
</dbReference>
<dbReference type="InterPro" id="IPR018114">
    <property type="entry name" value="TRYPSIN_HIS"/>
</dbReference>
<dbReference type="PROSITE" id="PS00135">
    <property type="entry name" value="TRYPSIN_SER"/>
    <property type="match status" value="1"/>
</dbReference>
<dbReference type="OrthoDB" id="6339452at2759"/>
<dbReference type="InterPro" id="IPR001254">
    <property type="entry name" value="Trypsin_dom"/>
</dbReference>
<dbReference type="SUPFAM" id="SSF50494">
    <property type="entry name" value="Trypsin-like serine proteases"/>
    <property type="match status" value="1"/>
</dbReference>
<dbReference type="GO" id="GO:0006508">
    <property type="term" value="P:proteolysis"/>
    <property type="evidence" value="ECO:0007669"/>
    <property type="project" value="InterPro"/>
</dbReference>